<dbReference type="PaxDb" id="123214-PERMA_1063"/>
<keyword evidence="1" id="KW-0812">Transmembrane</keyword>
<dbReference type="HOGENOM" id="CLU_194557_0_0_0"/>
<sequence length="82" mass="9691">MDILIDLLTGLLIDGFKVMEPYQGSISMDEGHYTAMQGIIHFIGWTIVIGIFVFIFRYMKKHAQEDERYKKYVKQEENKKET</sequence>
<organism evidence="2 3">
    <name type="scientific">Persephonella marina (strain DSM 14350 / EX-H1)</name>
    <dbReference type="NCBI Taxonomy" id="123214"/>
    <lineage>
        <taxon>Bacteria</taxon>
        <taxon>Pseudomonadati</taxon>
        <taxon>Aquificota</taxon>
        <taxon>Aquificia</taxon>
        <taxon>Aquificales</taxon>
        <taxon>Hydrogenothermaceae</taxon>
        <taxon>Persephonella</taxon>
    </lineage>
</organism>
<feature type="transmembrane region" description="Helical" evidence="1">
    <location>
        <begin position="38"/>
        <end position="59"/>
    </location>
</feature>
<gene>
    <name evidence="2" type="ordered locus">PERMA_1063</name>
</gene>
<dbReference type="EMBL" id="CP001230">
    <property type="protein sequence ID" value="ACO03357.1"/>
    <property type="molecule type" value="Genomic_DNA"/>
</dbReference>
<dbReference type="RefSeq" id="WP_012675596.1">
    <property type="nucleotide sequence ID" value="NC_012440.1"/>
</dbReference>
<accession>C0QQA3</accession>
<dbReference type="STRING" id="123214.PERMA_1063"/>
<protein>
    <submittedName>
        <fullName evidence="2">Uncharacterized protein</fullName>
    </submittedName>
</protein>
<dbReference type="Proteomes" id="UP000001366">
    <property type="component" value="Chromosome"/>
</dbReference>
<evidence type="ECO:0000313" key="3">
    <source>
        <dbReference type="Proteomes" id="UP000001366"/>
    </source>
</evidence>
<reference evidence="2 3" key="1">
    <citation type="journal article" date="2009" name="J. Bacteriol.">
        <title>Complete and draft genome sequences of six members of the Aquificales.</title>
        <authorList>
            <person name="Reysenbach A.L."/>
            <person name="Hamamura N."/>
            <person name="Podar M."/>
            <person name="Griffiths E."/>
            <person name="Ferreira S."/>
            <person name="Hochstein R."/>
            <person name="Heidelberg J."/>
            <person name="Johnson J."/>
            <person name="Mead D."/>
            <person name="Pohorille A."/>
            <person name="Sarmiento M."/>
            <person name="Schweighofer K."/>
            <person name="Seshadri R."/>
            <person name="Voytek M.A."/>
        </authorList>
    </citation>
    <scope>NUCLEOTIDE SEQUENCE [LARGE SCALE GENOMIC DNA]</scope>
    <source>
        <strain evidence="3">DSM 14350 / EX-H1</strain>
    </source>
</reference>
<proteinExistence type="predicted"/>
<keyword evidence="3" id="KW-1185">Reference proteome</keyword>
<dbReference type="KEGG" id="pmx:PERMA_1063"/>
<name>C0QQA3_PERMH</name>
<evidence type="ECO:0000313" key="2">
    <source>
        <dbReference type="EMBL" id="ACO03357.1"/>
    </source>
</evidence>
<keyword evidence="1" id="KW-0472">Membrane</keyword>
<dbReference type="AlphaFoldDB" id="C0QQA3"/>
<evidence type="ECO:0000256" key="1">
    <source>
        <dbReference type="SAM" id="Phobius"/>
    </source>
</evidence>
<keyword evidence="1" id="KW-1133">Transmembrane helix</keyword>